<gene>
    <name evidence="1" type="ORF">SOIL9_01720</name>
</gene>
<name>A0A6P2DBY0_9BACT</name>
<dbReference type="Proteomes" id="UP000464178">
    <property type="component" value="Chromosome"/>
</dbReference>
<keyword evidence="2" id="KW-1185">Reference proteome</keyword>
<evidence type="ECO:0000313" key="2">
    <source>
        <dbReference type="Proteomes" id="UP000464178"/>
    </source>
</evidence>
<reference evidence="1 2" key="1">
    <citation type="submission" date="2019-05" db="EMBL/GenBank/DDBJ databases">
        <authorList>
            <consortium name="Science for Life Laboratories"/>
        </authorList>
    </citation>
    <scope>NUCLEOTIDE SEQUENCE [LARGE SCALE GENOMIC DNA]</scope>
    <source>
        <strain evidence="1">Soil9</strain>
    </source>
</reference>
<dbReference type="EMBL" id="LR593886">
    <property type="protein sequence ID" value="VTR98746.1"/>
    <property type="molecule type" value="Genomic_DNA"/>
</dbReference>
<proteinExistence type="predicted"/>
<organism evidence="1 2">
    <name type="scientific">Gemmata massiliana</name>
    <dbReference type="NCBI Taxonomy" id="1210884"/>
    <lineage>
        <taxon>Bacteria</taxon>
        <taxon>Pseudomonadati</taxon>
        <taxon>Planctomycetota</taxon>
        <taxon>Planctomycetia</taxon>
        <taxon>Gemmatales</taxon>
        <taxon>Gemmataceae</taxon>
        <taxon>Gemmata</taxon>
    </lineage>
</organism>
<sequence length="111" mass="11940">MPAMLHNGQWHLYSAEKDFEPLKLPPGFPPLIPLPGARPRVSRFVGVWLNLATGRGGGVPAMDEEGALRLAREEILKQPPAERVAALPQDCRAHVGPAVTVSDDSGCAIVR</sequence>
<accession>A0A6P2DBY0</accession>
<evidence type="ECO:0000313" key="1">
    <source>
        <dbReference type="EMBL" id="VTR98746.1"/>
    </source>
</evidence>
<dbReference type="KEGG" id="gms:SOIL9_01720"/>
<dbReference type="AlphaFoldDB" id="A0A6P2DBY0"/>
<protein>
    <submittedName>
        <fullName evidence="1">Uncharacterized protein</fullName>
    </submittedName>
</protein>
<dbReference type="RefSeq" id="WP_162671685.1">
    <property type="nucleotide sequence ID" value="NZ_LR593886.1"/>
</dbReference>